<evidence type="ECO:0000313" key="17">
    <source>
        <dbReference type="Proteomes" id="UP000183898"/>
    </source>
</evidence>
<dbReference type="PROSITE" id="PS51656">
    <property type="entry name" value="4FE4S"/>
    <property type="match status" value="1"/>
</dbReference>
<evidence type="ECO:0000256" key="7">
    <source>
        <dbReference type="ARBA" id="ARBA00022967"/>
    </source>
</evidence>
<dbReference type="Proteomes" id="UP000183898">
    <property type="component" value="Unassembled WGS sequence"/>
</dbReference>
<dbReference type="InterPro" id="IPR017896">
    <property type="entry name" value="4Fe4S_Fe-S-bd"/>
</dbReference>
<keyword evidence="4" id="KW-0997">Cell inner membrane</keyword>
<evidence type="ECO:0000256" key="2">
    <source>
        <dbReference type="ARBA" id="ARBA00022475"/>
    </source>
</evidence>
<name>A0A1H8LUG8_9PROT</name>
<feature type="domain" description="4Fe-4S ferredoxin-type" evidence="14">
    <location>
        <begin position="77"/>
        <end position="106"/>
    </location>
</feature>
<keyword evidence="11" id="KW-0472">Membrane</keyword>
<dbReference type="GO" id="GO:0051539">
    <property type="term" value="F:4 iron, 4 sulfur cluster binding"/>
    <property type="evidence" value="ECO:0007669"/>
    <property type="project" value="UniProtKB-KW"/>
</dbReference>
<evidence type="ECO:0000256" key="6">
    <source>
        <dbReference type="ARBA" id="ARBA00022737"/>
    </source>
</evidence>
<dbReference type="PROSITE" id="PS51379">
    <property type="entry name" value="4FE4S_FER_2"/>
    <property type="match status" value="2"/>
</dbReference>
<feature type="region of interest" description="Disordered" evidence="13">
    <location>
        <begin position="228"/>
        <end position="253"/>
    </location>
</feature>
<dbReference type="InterPro" id="IPR050294">
    <property type="entry name" value="RnfB_subfamily"/>
</dbReference>
<evidence type="ECO:0000256" key="1">
    <source>
        <dbReference type="ARBA" id="ARBA00022448"/>
    </source>
</evidence>
<keyword evidence="2" id="KW-1003">Cell membrane</keyword>
<protein>
    <submittedName>
        <fullName evidence="16">Electron transport complex protein RnfB</fullName>
    </submittedName>
</protein>
<dbReference type="EMBL" id="FOCT01000011">
    <property type="protein sequence ID" value="SEO08719.1"/>
    <property type="molecule type" value="Genomic_DNA"/>
</dbReference>
<dbReference type="PANTHER" id="PTHR42859:SF3">
    <property type="entry name" value="ION-TRANSLOCATING OXIDOREDUCTASE COMPLEX SUBUNIT B"/>
    <property type="match status" value="1"/>
</dbReference>
<feature type="coiled-coil region" evidence="12">
    <location>
        <begin position="167"/>
        <end position="201"/>
    </location>
</feature>
<proteinExistence type="predicted"/>
<dbReference type="PROSITE" id="PS00198">
    <property type="entry name" value="4FE4S_FER_1"/>
    <property type="match status" value="2"/>
</dbReference>
<reference evidence="16 17" key="1">
    <citation type="submission" date="2016-10" db="EMBL/GenBank/DDBJ databases">
        <authorList>
            <person name="de Groot N.N."/>
        </authorList>
    </citation>
    <scope>NUCLEOTIDE SEQUENCE [LARGE SCALE GENOMIC DNA]</scope>
    <source>
        <strain evidence="16 17">Nl18</strain>
    </source>
</reference>
<gene>
    <name evidence="16" type="ORF">SAMN05216404_11148</name>
</gene>
<dbReference type="RefSeq" id="WP_074747853.1">
    <property type="nucleotide sequence ID" value="NZ_FOCT01000011.1"/>
</dbReference>
<sequence length="253" mass="27647">MKDISLAEEIDAILPQTQCRQCGFSGCRPYAEAIAEGRAQINQCPPGGEDGIHQLARLLRLEPLPLNTAHGVFKPKEVAFIDEQICIGCTLCIQVCPVDAIVGAPRQMHTVISAECTACSLCLEPCPVDCIQMVLPKERSSGAEIGGHVAWTEPDHQDYAMEKVEKKKAADRARARYQLRLQRLEREKQGREERLAKRTEAIATVASLSSAASLKKVTIQAALERARAAKAQASPGISEKEGWSDRTSDISSR</sequence>
<evidence type="ECO:0000256" key="5">
    <source>
        <dbReference type="ARBA" id="ARBA00022723"/>
    </source>
</evidence>
<keyword evidence="7" id="KW-1278">Translocase</keyword>
<evidence type="ECO:0000256" key="12">
    <source>
        <dbReference type="SAM" id="Coils"/>
    </source>
</evidence>
<keyword evidence="12" id="KW-0175">Coiled coil</keyword>
<feature type="domain" description="4Fe-4S ferredoxin-type" evidence="14">
    <location>
        <begin position="107"/>
        <end position="136"/>
    </location>
</feature>
<keyword evidence="6" id="KW-0677">Repeat</keyword>
<dbReference type="Gene3D" id="3.30.70.20">
    <property type="match status" value="1"/>
</dbReference>
<dbReference type="SUPFAM" id="SSF54862">
    <property type="entry name" value="4Fe-4S ferredoxins"/>
    <property type="match status" value="1"/>
</dbReference>
<dbReference type="InterPro" id="IPR010207">
    <property type="entry name" value="Elect_transpt_cplx_RnfB/RsxB"/>
</dbReference>
<dbReference type="InterPro" id="IPR007202">
    <property type="entry name" value="4Fe-4S_dom"/>
</dbReference>
<keyword evidence="10" id="KW-0411">Iron-sulfur</keyword>
<dbReference type="PANTHER" id="PTHR42859">
    <property type="entry name" value="OXIDOREDUCTASE"/>
    <property type="match status" value="1"/>
</dbReference>
<dbReference type="InterPro" id="IPR017900">
    <property type="entry name" value="4Fe4S_Fe_S_CS"/>
</dbReference>
<evidence type="ECO:0000256" key="10">
    <source>
        <dbReference type="ARBA" id="ARBA00023014"/>
    </source>
</evidence>
<evidence type="ECO:0000259" key="15">
    <source>
        <dbReference type="PROSITE" id="PS51656"/>
    </source>
</evidence>
<keyword evidence="5" id="KW-0479">Metal-binding</keyword>
<evidence type="ECO:0000256" key="11">
    <source>
        <dbReference type="ARBA" id="ARBA00023136"/>
    </source>
</evidence>
<dbReference type="NCBIfam" id="TIGR01944">
    <property type="entry name" value="rnfB"/>
    <property type="match status" value="1"/>
</dbReference>
<evidence type="ECO:0000259" key="14">
    <source>
        <dbReference type="PROSITE" id="PS51379"/>
    </source>
</evidence>
<evidence type="ECO:0000256" key="8">
    <source>
        <dbReference type="ARBA" id="ARBA00022982"/>
    </source>
</evidence>
<evidence type="ECO:0000256" key="13">
    <source>
        <dbReference type="SAM" id="MobiDB-lite"/>
    </source>
</evidence>
<keyword evidence="1" id="KW-0813">Transport</keyword>
<evidence type="ECO:0000256" key="9">
    <source>
        <dbReference type="ARBA" id="ARBA00023004"/>
    </source>
</evidence>
<organism evidence="16 17">
    <name type="scientific">Nitrosospira multiformis</name>
    <dbReference type="NCBI Taxonomy" id="1231"/>
    <lineage>
        <taxon>Bacteria</taxon>
        <taxon>Pseudomonadati</taxon>
        <taxon>Pseudomonadota</taxon>
        <taxon>Betaproteobacteria</taxon>
        <taxon>Nitrosomonadales</taxon>
        <taxon>Nitrosomonadaceae</taxon>
        <taxon>Nitrosospira</taxon>
    </lineage>
</organism>
<keyword evidence="8" id="KW-0249">Electron transport</keyword>
<dbReference type="Pfam" id="PF04060">
    <property type="entry name" value="FeS"/>
    <property type="match status" value="1"/>
</dbReference>
<accession>A0A1H8LUG8</accession>
<dbReference type="Gene3D" id="1.10.15.40">
    <property type="entry name" value="Electron transport complex subunit B, putative Fe-S cluster"/>
    <property type="match status" value="1"/>
</dbReference>
<dbReference type="Pfam" id="PF14697">
    <property type="entry name" value="Fer4_21"/>
    <property type="match status" value="1"/>
</dbReference>
<dbReference type="GO" id="GO:0046872">
    <property type="term" value="F:metal ion binding"/>
    <property type="evidence" value="ECO:0007669"/>
    <property type="project" value="UniProtKB-KW"/>
</dbReference>
<keyword evidence="3" id="KW-0004">4Fe-4S</keyword>
<evidence type="ECO:0000256" key="4">
    <source>
        <dbReference type="ARBA" id="ARBA00022519"/>
    </source>
</evidence>
<dbReference type="GO" id="GO:0009055">
    <property type="term" value="F:electron transfer activity"/>
    <property type="evidence" value="ECO:0007669"/>
    <property type="project" value="InterPro"/>
</dbReference>
<evidence type="ECO:0000256" key="3">
    <source>
        <dbReference type="ARBA" id="ARBA00022485"/>
    </source>
</evidence>
<feature type="domain" description="4Fe-4S" evidence="15">
    <location>
        <begin position="2"/>
        <end position="61"/>
    </location>
</feature>
<feature type="compositionally biased region" description="Basic and acidic residues" evidence="13">
    <location>
        <begin position="238"/>
        <end position="253"/>
    </location>
</feature>
<dbReference type="AlphaFoldDB" id="A0A1H8LUG8"/>
<evidence type="ECO:0000313" key="16">
    <source>
        <dbReference type="EMBL" id="SEO08719.1"/>
    </source>
</evidence>
<keyword evidence="9" id="KW-0408">Iron</keyword>